<feature type="region of interest" description="Disordered" evidence="9">
    <location>
        <begin position="1264"/>
        <end position="1376"/>
    </location>
</feature>
<dbReference type="GO" id="GO:0006402">
    <property type="term" value="P:mRNA catabolic process"/>
    <property type="evidence" value="ECO:0007669"/>
    <property type="project" value="TreeGrafter"/>
</dbReference>
<feature type="compositionally biased region" description="Low complexity" evidence="9">
    <location>
        <begin position="176"/>
        <end position="190"/>
    </location>
</feature>
<feature type="compositionally biased region" description="Low complexity" evidence="9">
    <location>
        <begin position="111"/>
        <end position="130"/>
    </location>
</feature>
<dbReference type="InterPro" id="IPR040476">
    <property type="entry name" value="CSD2"/>
</dbReference>
<evidence type="ECO:0000256" key="3">
    <source>
        <dbReference type="ARBA" id="ARBA00022490"/>
    </source>
</evidence>
<dbReference type="PROSITE" id="PS01175">
    <property type="entry name" value="RIBONUCLEASE_II"/>
    <property type="match status" value="1"/>
</dbReference>
<feature type="region of interest" description="Disordered" evidence="9">
    <location>
        <begin position="342"/>
        <end position="397"/>
    </location>
</feature>
<keyword evidence="12" id="KW-1185">Reference proteome</keyword>
<comment type="catalytic activity">
    <reaction evidence="1 8">
        <text>Exonucleolytic cleavage in the 3'- to 5'-direction to yield nucleoside 5'-phosphates.</text>
        <dbReference type="EC" id="3.1.13.1"/>
    </reaction>
</comment>
<dbReference type="InterPro" id="IPR011805">
    <property type="entry name" value="RNase_R"/>
</dbReference>
<sequence length="1376" mass="147862">MPKVNKGGAAQNASSVSADSEQTTKPGTAQAAKGQQGKRQRTATTPAQAAPQPMADAVNSDQNRKPSTKPSKKPSKAKVAPEAEPLLTVPAETQPTETAPARAKQGRKVPAKAAAQAEADVPEPQAEAPATVEQPKAAAPKRGRKGVVEAAPAEAAASPLPEAEAVEAARVEPEVAEVAVAEPEAPQPAAKAKRGGRKTSAPAVEVAETETAEADVVEEAPVDIAPVEVSSAPAKRPRKAKADAPALVLTSGMADSNTVETAVLELAEAVTPTATDDAAPPVAAEPVLLEVPIKPRKGRKAKTVVADAPTEEVPLTEVLSGVEAVPVEAQAEAQAVLDAPIAKPSRAKGKGRGKQAEAEPVAEEQPASVEPEEAAPAEAQANASDKPDADDGEDNQNPARDIVIAQLRKLGRPVHVRDLERTFTRQTISRIGDWRTLEALLDTLTEAGEVVRTRRHTYGLPEAMSLVRGRFQASAAGFGFVVPDSGGEDYYVAEGNTMEAWNGDIVLVRMEGRGDTGNGGNGYGNSGSKGGPRRGQRGDGSPRASVVRIVQRAYKQLVGTLEFHHGHPILKPDDHRARHRILVFPEGIEGLEQGARVVTELYWPEHTGEDEVFGQIKRVLGNEDDPETETEAVIVKFGLRGEFAPEAEEQANAIPAEIPAEALAGRLDLRSYNIFTVDGRDAKDFDDAIHIQPTPEGTFVVGIHIADVSHYVPEGTPLDEEAYARATSVYLPGRVLPMLPEHLSNGVCSLVPYQDRLTMTALVELSAEGDILKVQLAPSVINSKARLTYDEVQAYSEATATLPEAARQLEGDLHLLLKITTKLRQRRLREGSLDFKMREVKVDVGPDGRMELTPIREETARGMIEDLMLLANKVVAHYLLEREIPTLFRIHEEPTLQRFQDVTAAIGRLGFSFPGGEPTPQAYQAVLKQVRGTPRESVVNTLLLRSMQQAKYAGENLGHFGLAFEEYLHFTSPIRRYPDLMVHRALRGVLSGELKAGSRAVGQLQAKLPDMGTHTSARERTASEAERDLTKYYQAKWAQEHLGQTFAGNVSGVVASGLFIALENGVEGKLHISNLDDDYYVFIEDAGMLRGRSRGRSYRLGDAVNVTISTVNPLARQTDFTLQSSLDTQENDMDSEHKPRARRRDDREQERREKLQSVPTSAPRKFTLDDPAPVTPASAASPARPSGRGRYERGERSTPERGGEGATFGGQPMNGARGNSRPAAPSGNVGGGRPRRVITLERPRNEHLRPVNITVQRMYFGDWTLDHMPPEETQGGRSSGGRSFERGGGSERASSERGGRGYTRGGNDRGAVQRVNGRQQSTPRPQQAAAPQAQAAAPAQAASVQSAQAQAAQADDAKRRRRRRGRRGGNGGPASG</sequence>
<reference evidence="11 12" key="1">
    <citation type="submission" date="2015-01" db="EMBL/GenBank/DDBJ databases">
        <title>Deinococcus puniceus/DY1/ whole genome sequencing.</title>
        <authorList>
            <person name="Kim M.K."/>
            <person name="Srinivasan S."/>
            <person name="Lee J.-J."/>
        </authorList>
    </citation>
    <scope>NUCLEOTIDE SEQUENCE [LARGE SCALE GENOMIC DNA]</scope>
    <source>
        <strain evidence="11 12">DY1</strain>
    </source>
</reference>
<evidence type="ECO:0000256" key="8">
    <source>
        <dbReference type="HAMAP-Rule" id="MF_01895"/>
    </source>
</evidence>
<dbReference type="PANTHER" id="PTHR23355:SF9">
    <property type="entry name" value="DIS3-LIKE EXONUCLEASE 2"/>
    <property type="match status" value="1"/>
</dbReference>
<dbReference type="Pfam" id="PF00575">
    <property type="entry name" value="S1"/>
    <property type="match status" value="1"/>
</dbReference>
<feature type="region of interest" description="Disordered" evidence="9">
    <location>
        <begin position="512"/>
        <end position="543"/>
    </location>
</feature>
<dbReference type="STRING" id="1182568.SU48_02900"/>
<organism evidence="11 12">
    <name type="scientific">Deinococcus puniceus</name>
    <dbReference type="NCBI Taxonomy" id="1182568"/>
    <lineage>
        <taxon>Bacteria</taxon>
        <taxon>Thermotogati</taxon>
        <taxon>Deinococcota</taxon>
        <taxon>Deinococci</taxon>
        <taxon>Deinococcales</taxon>
        <taxon>Deinococcaceae</taxon>
        <taxon>Deinococcus</taxon>
    </lineage>
</organism>
<dbReference type="PROSITE" id="PS50126">
    <property type="entry name" value="S1"/>
    <property type="match status" value="1"/>
</dbReference>
<feature type="compositionally biased region" description="Basic and acidic residues" evidence="9">
    <location>
        <begin position="1189"/>
        <end position="1203"/>
    </location>
</feature>
<feature type="compositionally biased region" description="Low complexity" evidence="9">
    <location>
        <begin position="1318"/>
        <end position="1354"/>
    </location>
</feature>
<evidence type="ECO:0000256" key="7">
    <source>
        <dbReference type="ARBA" id="ARBA00022884"/>
    </source>
</evidence>
<dbReference type="OrthoDB" id="9764149at2"/>
<dbReference type="NCBIfam" id="TIGR00358">
    <property type="entry name" value="3_prime_RNase"/>
    <property type="match status" value="1"/>
</dbReference>
<dbReference type="SMART" id="SM00955">
    <property type="entry name" value="RNB"/>
    <property type="match status" value="1"/>
</dbReference>
<dbReference type="SMART" id="SM00316">
    <property type="entry name" value="S1"/>
    <property type="match status" value="1"/>
</dbReference>
<evidence type="ECO:0000313" key="12">
    <source>
        <dbReference type="Proteomes" id="UP000077363"/>
    </source>
</evidence>
<keyword evidence="6 8" id="KW-0269">Exonuclease</keyword>
<comment type="similarity">
    <text evidence="8">Belongs to the RNR ribonuclease family. RNase R subfamily.</text>
</comment>
<dbReference type="PATRIC" id="fig|1182568.3.peg.607"/>
<dbReference type="InterPro" id="IPR001900">
    <property type="entry name" value="RNase_II/R"/>
</dbReference>
<feature type="region of interest" description="Disordered" evidence="9">
    <location>
        <begin position="1121"/>
        <end position="1243"/>
    </location>
</feature>
<dbReference type="Proteomes" id="UP000077363">
    <property type="component" value="Chromosome"/>
</dbReference>
<evidence type="ECO:0000256" key="1">
    <source>
        <dbReference type="ARBA" id="ARBA00001849"/>
    </source>
</evidence>
<dbReference type="InterPro" id="IPR050180">
    <property type="entry name" value="RNR_Ribonuclease"/>
</dbReference>
<evidence type="ECO:0000256" key="9">
    <source>
        <dbReference type="SAM" id="MobiDB-lite"/>
    </source>
</evidence>
<feature type="domain" description="S1 motif" evidence="10">
    <location>
        <begin position="1043"/>
        <end position="1123"/>
    </location>
</feature>
<feature type="compositionally biased region" description="Basic residues" evidence="9">
    <location>
        <begin position="66"/>
        <end position="76"/>
    </location>
</feature>
<feature type="compositionally biased region" description="Basic and acidic residues" evidence="9">
    <location>
        <begin position="1134"/>
        <end position="1155"/>
    </location>
</feature>
<dbReference type="GO" id="GO:0005829">
    <property type="term" value="C:cytosol"/>
    <property type="evidence" value="ECO:0007669"/>
    <property type="project" value="TreeGrafter"/>
</dbReference>
<dbReference type="EMBL" id="CP011387">
    <property type="protein sequence ID" value="ANE42886.1"/>
    <property type="molecule type" value="Genomic_DNA"/>
</dbReference>
<evidence type="ECO:0000256" key="4">
    <source>
        <dbReference type="ARBA" id="ARBA00022722"/>
    </source>
</evidence>
<dbReference type="Pfam" id="PF08206">
    <property type="entry name" value="OB_RNB"/>
    <property type="match status" value="1"/>
</dbReference>
<dbReference type="Pfam" id="PF17876">
    <property type="entry name" value="CSD2"/>
    <property type="match status" value="1"/>
</dbReference>
<proteinExistence type="inferred from homology"/>
<dbReference type="InterPro" id="IPR022966">
    <property type="entry name" value="RNase_II/R_CS"/>
</dbReference>
<dbReference type="SUPFAM" id="SSF50249">
    <property type="entry name" value="Nucleic acid-binding proteins"/>
    <property type="match status" value="4"/>
</dbReference>
<feature type="compositionally biased region" description="Polar residues" evidence="9">
    <location>
        <begin position="11"/>
        <end position="27"/>
    </location>
</feature>
<feature type="compositionally biased region" description="Gly residues" evidence="9">
    <location>
        <begin position="515"/>
        <end position="530"/>
    </location>
</feature>
<comment type="function">
    <text evidence="8">3'-5' exoribonuclease that releases 5'-nucleoside monophosphates and is involved in maturation of structured RNAs.</text>
</comment>
<gene>
    <name evidence="8" type="primary">rnr</name>
    <name evidence="11" type="ORF">SU48_02900</name>
</gene>
<dbReference type="PANTHER" id="PTHR23355">
    <property type="entry name" value="RIBONUCLEASE"/>
    <property type="match status" value="1"/>
</dbReference>
<evidence type="ECO:0000313" key="11">
    <source>
        <dbReference type="EMBL" id="ANE42886.1"/>
    </source>
</evidence>
<protein>
    <recommendedName>
        <fullName evidence="8">Ribonuclease R</fullName>
        <shortName evidence="8">RNase R</shortName>
        <ecNumber evidence="8">3.1.13.1</ecNumber>
    </recommendedName>
</protein>
<dbReference type="RefSeq" id="WP_064013941.1">
    <property type="nucleotide sequence ID" value="NZ_CP011387.1"/>
</dbReference>
<accession>A0A172T7I2</accession>
<dbReference type="InterPro" id="IPR013223">
    <property type="entry name" value="RNase_B_OB_dom"/>
</dbReference>
<keyword evidence="4 8" id="KW-0540">Nuclease</keyword>
<keyword evidence="5 8" id="KW-0378">Hydrolase</keyword>
<dbReference type="KEGG" id="dpu:SU48_02900"/>
<comment type="subcellular location">
    <subcellularLocation>
        <location evidence="2 8">Cytoplasm</location>
    </subcellularLocation>
</comment>
<feature type="compositionally biased region" description="Acidic residues" evidence="9">
    <location>
        <begin position="207"/>
        <end position="219"/>
    </location>
</feature>
<evidence type="ECO:0000256" key="6">
    <source>
        <dbReference type="ARBA" id="ARBA00022839"/>
    </source>
</evidence>
<evidence type="ECO:0000256" key="5">
    <source>
        <dbReference type="ARBA" id="ARBA00022801"/>
    </source>
</evidence>
<dbReference type="GO" id="GO:0008859">
    <property type="term" value="F:exoribonuclease II activity"/>
    <property type="evidence" value="ECO:0007669"/>
    <property type="project" value="UniProtKB-UniRule"/>
</dbReference>
<feature type="compositionally biased region" description="Low complexity" evidence="9">
    <location>
        <begin position="42"/>
        <end position="53"/>
    </location>
</feature>
<keyword evidence="3 8" id="KW-0963">Cytoplasm</keyword>
<evidence type="ECO:0000256" key="2">
    <source>
        <dbReference type="ARBA" id="ARBA00004496"/>
    </source>
</evidence>
<feature type="compositionally biased region" description="Basic and acidic residues" evidence="9">
    <location>
        <begin position="1283"/>
        <end position="1299"/>
    </location>
</feature>
<dbReference type="GO" id="GO:0003723">
    <property type="term" value="F:RNA binding"/>
    <property type="evidence" value="ECO:0007669"/>
    <property type="project" value="UniProtKB-UniRule"/>
</dbReference>
<dbReference type="InterPro" id="IPR004476">
    <property type="entry name" value="RNase_II/RNase_R"/>
</dbReference>
<dbReference type="NCBIfam" id="TIGR02063">
    <property type="entry name" value="RNase_R"/>
    <property type="match status" value="1"/>
</dbReference>
<dbReference type="HAMAP" id="MF_01895">
    <property type="entry name" value="RNase_R"/>
    <property type="match status" value="1"/>
</dbReference>
<evidence type="ECO:0000259" key="10">
    <source>
        <dbReference type="PROSITE" id="PS50126"/>
    </source>
</evidence>
<dbReference type="CDD" id="cd04471">
    <property type="entry name" value="S1_RNase_R"/>
    <property type="match status" value="1"/>
</dbReference>
<name>A0A172T7I2_9DEIO</name>
<dbReference type="InterPro" id="IPR003029">
    <property type="entry name" value="S1_domain"/>
</dbReference>
<feature type="region of interest" description="Disordered" evidence="9">
    <location>
        <begin position="1"/>
        <end position="219"/>
    </location>
</feature>
<feature type="compositionally biased region" description="Low complexity" evidence="9">
    <location>
        <begin position="148"/>
        <end position="166"/>
    </location>
</feature>
<dbReference type="Gene3D" id="2.40.50.140">
    <property type="entry name" value="Nucleic acid-binding proteins"/>
    <property type="match status" value="2"/>
</dbReference>
<feature type="compositionally biased region" description="Low complexity" evidence="9">
    <location>
        <begin position="1171"/>
        <end position="1188"/>
    </location>
</feature>
<dbReference type="InterPro" id="IPR012340">
    <property type="entry name" value="NA-bd_OB-fold"/>
</dbReference>
<keyword evidence="7 8" id="KW-0694">RNA-binding</keyword>
<dbReference type="EC" id="3.1.13.1" evidence="8"/>
<dbReference type="Pfam" id="PF00773">
    <property type="entry name" value="RNB"/>
    <property type="match status" value="1"/>
</dbReference>